<dbReference type="PANTHER" id="PTHR36566">
    <property type="entry name" value="NICKEL INSERTION PROTEIN-RELATED"/>
    <property type="match status" value="1"/>
</dbReference>
<protein>
    <submittedName>
        <fullName evidence="1">Uncharacterized protein</fullName>
    </submittedName>
</protein>
<dbReference type="Gene3D" id="3.30.70.1380">
    <property type="entry name" value="Transcriptional regulatory protein pf0864 domain like"/>
    <property type="match status" value="1"/>
</dbReference>
<dbReference type="STRING" id="375175.AYR53_03350"/>
<proteinExistence type="predicted"/>
<dbReference type="InterPro" id="IPR002822">
    <property type="entry name" value="Ni_insertion"/>
</dbReference>
<organism evidence="1 2">
    <name type="scientific">Loigolactobacillus backii</name>
    <dbReference type="NCBI Taxonomy" id="375175"/>
    <lineage>
        <taxon>Bacteria</taxon>
        <taxon>Bacillati</taxon>
        <taxon>Bacillota</taxon>
        <taxon>Bacilli</taxon>
        <taxon>Lactobacillales</taxon>
        <taxon>Lactobacillaceae</taxon>
        <taxon>Loigolactobacillus</taxon>
    </lineage>
</organism>
<reference evidence="1 2" key="1">
    <citation type="submission" date="2016-03" db="EMBL/GenBank/DDBJ databases">
        <title>Pediococcus and Lactobacillus from brewery environment - whole genome sequencing and assembly.</title>
        <authorList>
            <person name="Behr J."/>
            <person name="Geissler A.J."/>
            <person name="Vogel R.F."/>
        </authorList>
    </citation>
    <scope>NUCLEOTIDE SEQUENCE [LARGE SCALE GENOMIC DNA]</scope>
    <source>
        <strain evidence="1 2">TMW 1.1989</strain>
    </source>
</reference>
<gene>
    <name evidence="1" type="ORF">AYR53_03350</name>
</gene>
<sequence>MNLLLDAGALDVFFTPIQMKKNRPAVKLSVLIRPIERAKFARLILQETSTIGVRYQKWQRTVMTRSFEKVTTEYGQVRVKVATYDDLVKRTPEYEDCLKLAQKQHVTLTAVYQAAIQQFQ</sequence>
<evidence type="ECO:0000313" key="2">
    <source>
        <dbReference type="Proteomes" id="UP000078582"/>
    </source>
</evidence>
<dbReference type="KEGG" id="lbt:AYR52_09965"/>
<accession>A0A192H5M5</accession>
<name>A0A192H5M5_9LACO</name>
<dbReference type="EMBL" id="CP014873">
    <property type="protein sequence ID" value="ANK63512.1"/>
    <property type="molecule type" value="Genomic_DNA"/>
</dbReference>
<dbReference type="AlphaFoldDB" id="A0A192H5M5"/>
<dbReference type="PANTHER" id="PTHR36566:SF1">
    <property type="entry name" value="PYRIDINIUM-3,5-BISTHIOCARBOXYLIC ACID MONONUCLEOTIDE NICKEL INSERTION PROTEIN"/>
    <property type="match status" value="1"/>
</dbReference>
<evidence type="ECO:0000313" key="1">
    <source>
        <dbReference type="EMBL" id="ANK63512.1"/>
    </source>
</evidence>
<dbReference type="Proteomes" id="UP000078582">
    <property type="component" value="Chromosome"/>
</dbReference>
<keyword evidence="2" id="KW-1185">Reference proteome</keyword>
<dbReference type="Pfam" id="PF01969">
    <property type="entry name" value="Ni_insertion"/>
    <property type="match status" value="1"/>
</dbReference>